<reference evidence="1 2" key="1">
    <citation type="submission" date="2024-03" db="EMBL/GenBank/DDBJ databases">
        <title>Mouse gut bacterial collection (mGBC) of GemPharmatech.</title>
        <authorList>
            <person name="He Y."/>
            <person name="Dong L."/>
            <person name="Wu D."/>
            <person name="Gao X."/>
            <person name="Lin Z."/>
        </authorList>
    </citation>
    <scope>NUCLEOTIDE SEQUENCE [LARGE SCALE GENOMIC DNA]</scope>
    <source>
        <strain evidence="1 2">15-30</strain>
    </source>
</reference>
<protein>
    <recommendedName>
        <fullName evidence="3">DNA-binding protein</fullName>
    </recommendedName>
</protein>
<evidence type="ECO:0000313" key="2">
    <source>
        <dbReference type="Proteomes" id="UP001565236"/>
    </source>
</evidence>
<gene>
    <name evidence="1" type="ORF">AALT52_05865</name>
</gene>
<accession>A0ABV4DSH0</accession>
<sequence>MADLTFNVAGVSVTVKATDAELLNELRRFNHNLELTEVLLGKQPTTKGGNLKQTAEAYGVKTATVTNWIKRGLPYVDLDGMNKYFLFADVSKWLTDNQITIKK</sequence>
<dbReference type="SUPFAM" id="SSF46955">
    <property type="entry name" value="Putative DNA-binding domain"/>
    <property type="match status" value="1"/>
</dbReference>
<dbReference type="EMBL" id="JBCLUF010000017">
    <property type="protein sequence ID" value="MEY8662412.1"/>
    <property type="molecule type" value="Genomic_DNA"/>
</dbReference>
<dbReference type="Gene3D" id="1.10.10.10">
    <property type="entry name" value="Winged helix-like DNA-binding domain superfamily/Winged helix DNA-binding domain"/>
    <property type="match status" value="1"/>
</dbReference>
<dbReference type="RefSeq" id="WP_369941946.1">
    <property type="nucleotide sequence ID" value="NZ_JBCLUF010000017.1"/>
</dbReference>
<dbReference type="InterPro" id="IPR009061">
    <property type="entry name" value="DNA-bd_dom_put_sf"/>
</dbReference>
<dbReference type="Proteomes" id="UP001565236">
    <property type="component" value="Unassembled WGS sequence"/>
</dbReference>
<dbReference type="InterPro" id="IPR036388">
    <property type="entry name" value="WH-like_DNA-bd_sf"/>
</dbReference>
<evidence type="ECO:0008006" key="3">
    <source>
        <dbReference type="Google" id="ProtNLM"/>
    </source>
</evidence>
<proteinExistence type="predicted"/>
<keyword evidence="2" id="KW-1185">Reference proteome</keyword>
<comment type="caution">
    <text evidence="1">The sequence shown here is derived from an EMBL/GenBank/DDBJ whole genome shotgun (WGS) entry which is preliminary data.</text>
</comment>
<organism evidence="1 2">
    <name type="scientific">Ligilactobacillus faecis</name>
    <dbReference type="NCBI Taxonomy" id="762833"/>
    <lineage>
        <taxon>Bacteria</taxon>
        <taxon>Bacillati</taxon>
        <taxon>Bacillota</taxon>
        <taxon>Bacilli</taxon>
        <taxon>Lactobacillales</taxon>
        <taxon>Lactobacillaceae</taxon>
        <taxon>Ligilactobacillus</taxon>
    </lineage>
</organism>
<name>A0ABV4DSH0_9LACO</name>
<evidence type="ECO:0000313" key="1">
    <source>
        <dbReference type="EMBL" id="MEY8662412.1"/>
    </source>
</evidence>